<evidence type="ECO:0000256" key="3">
    <source>
        <dbReference type="SAM" id="MobiDB-lite"/>
    </source>
</evidence>
<evidence type="ECO:0000313" key="6">
    <source>
        <dbReference type="Proteomes" id="UP001214441"/>
    </source>
</evidence>
<dbReference type="InterPro" id="IPR003593">
    <property type="entry name" value="AAA+_ATPase"/>
</dbReference>
<dbReference type="InterPro" id="IPR017871">
    <property type="entry name" value="ABC_transporter-like_CS"/>
</dbReference>
<organism evidence="5 6">
    <name type="scientific">Streptomyces iconiensis</name>
    <dbReference type="NCBI Taxonomy" id="1384038"/>
    <lineage>
        <taxon>Bacteria</taxon>
        <taxon>Bacillati</taxon>
        <taxon>Actinomycetota</taxon>
        <taxon>Actinomycetes</taxon>
        <taxon>Kitasatosporales</taxon>
        <taxon>Streptomycetaceae</taxon>
        <taxon>Streptomyces</taxon>
    </lineage>
</organism>
<sequence length="599" mass="64095">MPTQITAHAVTRSYEGRTVLDGVTCTLSAGERTGIVGENGSGKTTLLKLLAGRELPDEGEVVLRAEGGVGYLAQEERLAAELTVQQVIEGALGQLRSMERRLHALEASMSQGDASAMGEYGELLTLFEARGGYEAEARVERALHGLGLVRLPRDRAVGGLSGGERVRLRLAALLAANPEVLLLDEPTNHLDDAALTWLEDHLRTRPGTTVAVSHDRTFLERVASTLLEVDADRKQVVRYGNGYAGYLQGKAAARRRWAEEHDRWRSDIARLQEAAATTARRVAPGRAMKDGNKMAYDRAAGRVQQSLASRVRSAEERLRRLLADPVPPPPEPLRFARALRPKSADAPRADGHPGTADGHPGTADGQLGTADGHLGTGGTGGIGAPGGVSDPEGEPRGECGEVRAGAVVIAAEGVSVAGRLRRTDLALAAGERLLVTGANGAGKSTLLQVLAGELDSGTGRVIRRGRIGHLGQDPQLAHARPGMTLLEAYAYGRAGAWEEHAERLLSLGLFTRERFAVRVGHLSTGQRQRLALARLLTEPADALLLDEPTNHLSPALVEELEQALEGYEGALVVVSHDRLLRHRWRGTRMELTPRGRGEA</sequence>
<name>A0ABT7A515_9ACTN</name>
<dbReference type="PANTHER" id="PTHR42855:SF2">
    <property type="entry name" value="DRUG RESISTANCE ABC TRANSPORTER,ATP-BINDING PROTEIN"/>
    <property type="match status" value="1"/>
</dbReference>
<dbReference type="CDD" id="cd03221">
    <property type="entry name" value="ABCF_EF-3"/>
    <property type="match status" value="1"/>
</dbReference>
<evidence type="ECO:0000313" key="5">
    <source>
        <dbReference type="EMBL" id="MDJ1135896.1"/>
    </source>
</evidence>
<dbReference type="PROSITE" id="PS50893">
    <property type="entry name" value="ABC_TRANSPORTER_2"/>
    <property type="match status" value="2"/>
</dbReference>
<dbReference type="SMART" id="SM00382">
    <property type="entry name" value="AAA"/>
    <property type="match status" value="2"/>
</dbReference>
<proteinExistence type="predicted"/>
<evidence type="ECO:0000256" key="2">
    <source>
        <dbReference type="ARBA" id="ARBA00022840"/>
    </source>
</evidence>
<evidence type="ECO:0000259" key="4">
    <source>
        <dbReference type="PROSITE" id="PS50893"/>
    </source>
</evidence>
<gene>
    <name evidence="5" type="ORF">NMN56_028910</name>
</gene>
<feature type="region of interest" description="Disordered" evidence="3">
    <location>
        <begin position="342"/>
        <end position="398"/>
    </location>
</feature>
<dbReference type="PANTHER" id="PTHR42855">
    <property type="entry name" value="ABC TRANSPORTER ATP-BINDING SUBUNIT"/>
    <property type="match status" value="1"/>
</dbReference>
<keyword evidence="6" id="KW-1185">Reference proteome</keyword>
<dbReference type="GO" id="GO:0005524">
    <property type="term" value="F:ATP binding"/>
    <property type="evidence" value="ECO:0007669"/>
    <property type="project" value="UniProtKB-KW"/>
</dbReference>
<dbReference type="RefSeq" id="WP_274044852.1">
    <property type="nucleotide sequence ID" value="NZ_JANCPR020000033.1"/>
</dbReference>
<feature type="domain" description="ABC transporter" evidence="4">
    <location>
        <begin position="5"/>
        <end position="273"/>
    </location>
</feature>
<keyword evidence="1" id="KW-0547">Nucleotide-binding</keyword>
<dbReference type="SUPFAM" id="SSF52540">
    <property type="entry name" value="P-loop containing nucleoside triphosphate hydrolases"/>
    <property type="match status" value="2"/>
</dbReference>
<dbReference type="Pfam" id="PF00005">
    <property type="entry name" value="ABC_tran"/>
    <property type="match status" value="2"/>
</dbReference>
<accession>A0ABT7A515</accession>
<reference evidence="5 6" key="1">
    <citation type="submission" date="2023-05" db="EMBL/GenBank/DDBJ databases">
        <title>Streptantibioticus silvisoli sp. nov., acidotolerant actinomycetes 1 from pine litter.</title>
        <authorList>
            <person name="Swiecimska M."/>
            <person name="Golinska P."/>
            <person name="Sangal V."/>
            <person name="Wachnowicz B."/>
            <person name="Goodfellow M."/>
        </authorList>
    </citation>
    <scope>NUCLEOTIDE SEQUENCE [LARGE SCALE GENOMIC DNA]</scope>
    <source>
        <strain evidence="5 6">DSM 42109</strain>
    </source>
</reference>
<dbReference type="InterPro" id="IPR003439">
    <property type="entry name" value="ABC_transporter-like_ATP-bd"/>
</dbReference>
<dbReference type="InterPro" id="IPR051309">
    <property type="entry name" value="ABCF_ATPase"/>
</dbReference>
<dbReference type="PROSITE" id="PS00211">
    <property type="entry name" value="ABC_TRANSPORTER_1"/>
    <property type="match status" value="1"/>
</dbReference>
<feature type="domain" description="ABC transporter" evidence="4">
    <location>
        <begin position="402"/>
        <end position="599"/>
    </location>
</feature>
<comment type="caution">
    <text evidence="5">The sequence shown here is derived from an EMBL/GenBank/DDBJ whole genome shotgun (WGS) entry which is preliminary data.</text>
</comment>
<feature type="compositionally biased region" description="Gly residues" evidence="3">
    <location>
        <begin position="374"/>
        <end position="386"/>
    </location>
</feature>
<dbReference type="Proteomes" id="UP001214441">
    <property type="component" value="Unassembled WGS sequence"/>
</dbReference>
<evidence type="ECO:0000256" key="1">
    <source>
        <dbReference type="ARBA" id="ARBA00022741"/>
    </source>
</evidence>
<dbReference type="InterPro" id="IPR027417">
    <property type="entry name" value="P-loop_NTPase"/>
</dbReference>
<protein>
    <submittedName>
        <fullName evidence="5">ABC-F family ATP-binding cassette domain-containing protein</fullName>
    </submittedName>
</protein>
<feature type="compositionally biased region" description="Basic and acidic residues" evidence="3">
    <location>
        <begin position="342"/>
        <end position="351"/>
    </location>
</feature>
<keyword evidence="2 5" id="KW-0067">ATP-binding</keyword>
<dbReference type="Gene3D" id="3.40.50.300">
    <property type="entry name" value="P-loop containing nucleotide triphosphate hydrolases"/>
    <property type="match status" value="2"/>
</dbReference>
<dbReference type="EMBL" id="JANCPR020000033">
    <property type="protein sequence ID" value="MDJ1135896.1"/>
    <property type="molecule type" value="Genomic_DNA"/>
</dbReference>